<dbReference type="GO" id="GO:0051307">
    <property type="term" value="P:meiotic chromosome separation"/>
    <property type="evidence" value="ECO:0007669"/>
    <property type="project" value="TreeGrafter"/>
</dbReference>
<organism evidence="1">
    <name type="scientific">Amblyomma triste</name>
    <name type="common">Neotropical tick</name>
    <dbReference type="NCBI Taxonomy" id="251400"/>
    <lineage>
        <taxon>Eukaryota</taxon>
        <taxon>Metazoa</taxon>
        <taxon>Ecdysozoa</taxon>
        <taxon>Arthropoda</taxon>
        <taxon>Chelicerata</taxon>
        <taxon>Arachnida</taxon>
        <taxon>Acari</taxon>
        <taxon>Parasitiformes</taxon>
        <taxon>Ixodida</taxon>
        <taxon>Ixodoidea</taxon>
        <taxon>Ixodidae</taxon>
        <taxon>Amblyomminae</taxon>
        <taxon>Amblyomma</taxon>
    </lineage>
</organism>
<dbReference type="EMBL" id="GBBM01003133">
    <property type="protein sequence ID" value="JAC32285.1"/>
    <property type="molecule type" value="mRNA"/>
</dbReference>
<accession>A0A023GHN3</accession>
<dbReference type="GO" id="GO:0005634">
    <property type="term" value="C:nucleus"/>
    <property type="evidence" value="ECO:0007669"/>
    <property type="project" value="InterPro"/>
</dbReference>
<name>A0A023GHN3_AMBTT</name>
<dbReference type="GO" id="GO:0072686">
    <property type="term" value="C:mitotic spindle"/>
    <property type="evidence" value="ECO:0007669"/>
    <property type="project" value="TreeGrafter"/>
</dbReference>
<dbReference type="AlphaFoldDB" id="A0A023GHN3"/>
<dbReference type="GO" id="GO:0004197">
    <property type="term" value="F:cysteine-type endopeptidase activity"/>
    <property type="evidence" value="ECO:0007669"/>
    <property type="project" value="InterPro"/>
</dbReference>
<protein>
    <submittedName>
        <fullName evidence="1">Putative separase</fullName>
    </submittedName>
</protein>
<reference evidence="1" key="1">
    <citation type="submission" date="2014-03" db="EMBL/GenBank/DDBJ databases">
        <title>The sialotranscriptome of Amblyomma triste, Amblyomma parvum and Amblyomma cajennense ticks, uncovered by 454-based RNA-seq.</title>
        <authorList>
            <person name="Garcia G.R."/>
            <person name="Gardinassi L.G."/>
            <person name="Ribeiro J.M."/>
            <person name="Anatriello E."/>
            <person name="Ferreira B.R."/>
            <person name="Moreira H.N."/>
            <person name="Mafra C."/>
            <person name="Olegario M.M."/>
            <person name="Szabo P.J."/>
            <person name="Miranda-Santos I.K."/>
            <person name="Maruyama S.R."/>
        </authorList>
    </citation>
    <scope>NUCLEOTIDE SEQUENCE</scope>
    <source>
        <strain evidence="1">Mato Grasso do Sul</strain>
        <tissue evidence="1">Salivary glands</tissue>
    </source>
</reference>
<proteinExistence type="evidence at transcript level"/>
<sequence length="113" mass="12442">MHCHACPVLMGCSSGRLKTFGPKIEPFGVVLQYWIGGSPCMVANLWDVTDKDIDRFTETFLRHWVPKLGSKDHIPDITTAVRLARKSCKLQYLVGAAPVVYGLPVQSKSAPSV</sequence>
<dbReference type="GO" id="GO:0005737">
    <property type="term" value="C:cytoplasm"/>
    <property type="evidence" value="ECO:0007669"/>
    <property type="project" value="TreeGrafter"/>
</dbReference>
<dbReference type="PANTHER" id="PTHR12792:SF0">
    <property type="entry name" value="SEPARIN"/>
    <property type="match status" value="1"/>
</dbReference>
<dbReference type="GO" id="GO:0006508">
    <property type="term" value="P:proteolysis"/>
    <property type="evidence" value="ECO:0007669"/>
    <property type="project" value="InterPro"/>
</dbReference>
<dbReference type="PANTHER" id="PTHR12792">
    <property type="entry name" value="EXTRA SPINDLE POLES 1-RELATED"/>
    <property type="match status" value="1"/>
</dbReference>
<dbReference type="Pfam" id="PF03568">
    <property type="entry name" value="Separin_C"/>
    <property type="match status" value="1"/>
</dbReference>
<evidence type="ECO:0000313" key="1">
    <source>
        <dbReference type="EMBL" id="JAC32285.1"/>
    </source>
</evidence>
<dbReference type="InterPro" id="IPR005314">
    <property type="entry name" value="Peptidase_C50"/>
</dbReference>